<dbReference type="Proteomes" id="UP001500908">
    <property type="component" value="Unassembled WGS sequence"/>
</dbReference>
<name>A0ABP7EWW1_9ACTN</name>
<protein>
    <submittedName>
        <fullName evidence="8">DUF350 domain-containing protein</fullName>
    </submittedName>
</protein>
<feature type="transmembrane region" description="Helical" evidence="7">
    <location>
        <begin position="123"/>
        <end position="141"/>
    </location>
</feature>
<keyword evidence="4 7" id="KW-0812">Transmembrane</keyword>
<feature type="transmembrane region" description="Helical" evidence="7">
    <location>
        <begin position="6"/>
        <end position="31"/>
    </location>
</feature>
<evidence type="ECO:0000313" key="9">
    <source>
        <dbReference type="Proteomes" id="UP001500908"/>
    </source>
</evidence>
<keyword evidence="5 7" id="KW-1133">Transmembrane helix</keyword>
<dbReference type="Pfam" id="PF03994">
    <property type="entry name" value="DUF350"/>
    <property type="match status" value="1"/>
</dbReference>
<proteinExistence type="inferred from homology"/>
<keyword evidence="3" id="KW-1003">Cell membrane</keyword>
<organism evidence="8 9">
    <name type="scientific">Salinactinospora qingdaonensis</name>
    <dbReference type="NCBI Taxonomy" id="702744"/>
    <lineage>
        <taxon>Bacteria</taxon>
        <taxon>Bacillati</taxon>
        <taxon>Actinomycetota</taxon>
        <taxon>Actinomycetes</taxon>
        <taxon>Streptosporangiales</taxon>
        <taxon>Nocardiopsidaceae</taxon>
        <taxon>Salinactinospora</taxon>
    </lineage>
</organism>
<evidence type="ECO:0000256" key="7">
    <source>
        <dbReference type="SAM" id="Phobius"/>
    </source>
</evidence>
<comment type="caution">
    <text evidence="8">The sequence shown here is derived from an EMBL/GenBank/DDBJ whole genome shotgun (WGS) entry which is preliminary data.</text>
</comment>
<dbReference type="InterPro" id="IPR007140">
    <property type="entry name" value="DUF350"/>
</dbReference>
<dbReference type="RefSeq" id="WP_344966376.1">
    <property type="nucleotide sequence ID" value="NZ_BAABDD010000001.1"/>
</dbReference>
<dbReference type="EMBL" id="BAABDD010000001">
    <property type="protein sequence ID" value="GAA3725375.1"/>
    <property type="molecule type" value="Genomic_DNA"/>
</dbReference>
<evidence type="ECO:0000256" key="5">
    <source>
        <dbReference type="ARBA" id="ARBA00022989"/>
    </source>
</evidence>
<reference evidence="9" key="1">
    <citation type="journal article" date="2019" name="Int. J. Syst. Evol. Microbiol.">
        <title>The Global Catalogue of Microorganisms (GCM) 10K type strain sequencing project: providing services to taxonomists for standard genome sequencing and annotation.</title>
        <authorList>
            <consortium name="The Broad Institute Genomics Platform"/>
            <consortium name="The Broad Institute Genome Sequencing Center for Infectious Disease"/>
            <person name="Wu L."/>
            <person name="Ma J."/>
        </authorList>
    </citation>
    <scope>NUCLEOTIDE SEQUENCE [LARGE SCALE GENOMIC DNA]</scope>
    <source>
        <strain evidence="9">JCM 17137</strain>
    </source>
</reference>
<keyword evidence="9" id="KW-1185">Reference proteome</keyword>
<keyword evidence="6 7" id="KW-0472">Membrane</keyword>
<feature type="transmembrane region" description="Helical" evidence="7">
    <location>
        <begin position="51"/>
        <end position="71"/>
    </location>
</feature>
<accession>A0ABP7EWW1</accession>
<evidence type="ECO:0000313" key="8">
    <source>
        <dbReference type="EMBL" id="GAA3725375.1"/>
    </source>
</evidence>
<evidence type="ECO:0000256" key="2">
    <source>
        <dbReference type="ARBA" id="ARBA00005779"/>
    </source>
</evidence>
<comment type="subcellular location">
    <subcellularLocation>
        <location evidence="1">Cell membrane</location>
        <topology evidence="1">Multi-pass membrane protein</topology>
    </subcellularLocation>
</comment>
<evidence type="ECO:0000256" key="3">
    <source>
        <dbReference type="ARBA" id="ARBA00022475"/>
    </source>
</evidence>
<comment type="similarity">
    <text evidence="2">Belongs to the UPF0719 family.</text>
</comment>
<feature type="transmembrane region" description="Helical" evidence="7">
    <location>
        <begin position="77"/>
        <end position="102"/>
    </location>
</feature>
<evidence type="ECO:0000256" key="4">
    <source>
        <dbReference type="ARBA" id="ARBA00022692"/>
    </source>
</evidence>
<sequence length="142" mass="14595">MNVADLLFNIGASLAYGIVGTILMALGYVVVDLLTPGKLHELIWTQRNRNATLVVAANTIGVAIIVAMAIFASENGLAMGLISTAAYGLVGLVLMAVSFFILDMLTPGKLGAVIAEAEPHPAIWVNASAHIAVALVVAAAIS</sequence>
<evidence type="ECO:0000256" key="1">
    <source>
        <dbReference type="ARBA" id="ARBA00004651"/>
    </source>
</evidence>
<evidence type="ECO:0000256" key="6">
    <source>
        <dbReference type="ARBA" id="ARBA00023136"/>
    </source>
</evidence>
<gene>
    <name evidence="8" type="ORF">GCM10022402_02550</name>
</gene>